<name>A0A8J7L5N7_9CYAN</name>
<protein>
    <submittedName>
        <fullName evidence="1">Uncharacterized protein</fullName>
    </submittedName>
</protein>
<gene>
    <name evidence="1" type="ORF">I8751_28535</name>
</gene>
<sequence>MASNFKNISICATIFTFIGVLEHRPLWALTTPLTKTRPDIGSSQGVDTLNVGEVTDTKNELLLLAKRNIQEIIPASESNVVISNATRSYYIAKQSASQQQTYTLSYRNIWTQQNNLLRKRKVPEPSAIVGLIAMVSWLKTQCEN</sequence>
<evidence type="ECO:0000313" key="2">
    <source>
        <dbReference type="Proteomes" id="UP000599391"/>
    </source>
</evidence>
<dbReference type="EMBL" id="JAECZB010000105">
    <property type="protein sequence ID" value="MBH8556209.1"/>
    <property type="molecule type" value="Genomic_DNA"/>
</dbReference>
<evidence type="ECO:0000313" key="1">
    <source>
        <dbReference type="EMBL" id="MBH8556209.1"/>
    </source>
</evidence>
<reference evidence="1 2" key="1">
    <citation type="journal article" date="2021" name="Int. J. Syst. Evol. Microbiol.">
        <title>Amazonocrinis nigriterrae gen. nov., sp. nov., Atlanticothrix silvestris gen. nov., sp. nov. and Dendronalium phyllosphericum gen. nov., sp. nov., nostocacean cyanobacteria from Brazilian environments.</title>
        <authorList>
            <person name="Alvarenga D.O."/>
            <person name="Andreote A.P.D."/>
            <person name="Branco L.H.Z."/>
            <person name="Delbaje E."/>
            <person name="Cruz R.B."/>
            <person name="Varani A.M."/>
            <person name="Fiore M.F."/>
        </authorList>
    </citation>
    <scope>NUCLEOTIDE SEQUENCE [LARGE SCALE GENOMIC DNA]</scope>
    <source>
        <strain evidence="1 2">CENA357</strain>
    </source>
</reference>
<keyword evidence="2" id="KW-1185">Reference proteome</keyword>
<accession>A0A8J7L5N7</accession>
<dbReference type="Proteomes" id="UP000599391">
    <property type="component" value="Unassembled WGS sequence"/>
</dbReference>
<comment type="caution">
    <text evidence="1">The sequence shown here is derived from an EMBL/GenBank/DDBJ whole genome shotgun (WGS) entry which is preliminary data.</text>
</comment>
<dbReference type="RefSeq" id="WP_214442400.1">
    <property type="nucleotide sequence ID" value="NZ_JAECZB010000105.1"/>
</dbReference>
<proteinExistence type="predicted"/>
<organism evidence="1 2">
    <name type="scientific">Atlanticothrix silvestris CENA357</name>
    <dbReference type="NCBI Taxonomy" id="1725252"/>
    <lineage>
        <taxon>Bacteria</taxon>
        <taxon>Bacillati</taxon>
        <taxon>Cyanobacteriota</taxon>
        <taxon>Cyanophyceae</taxon>
        <taxon>Nostocales</taxon>
        <taxon>Nodulariaceae</taxon>
        <taxon>Atlanticothrix</taxon>
        <taxon>Atlanticothrix silvestris</taxon>
    </lineage>
</organism>
<dbReference type="AlphaFoldDB" id="A0A8J7L5N7"/>